<feature type="non-terminal residue" evidence="3">
    <location>
        <position position="63"/>
    </location>
</feature>
<dbReference type="PROSITE" id="PS50914">
    <property type="entry name" value="BON"/>
    <property type="match status" value="1"/>
</dbReference>
<dbReference type="EMBL" id="JAAZON010000327">
    <property type="protein sequence ID" value="NMC62999.1"/>
    <property type="molecule type" value="Genomic_DNA"/>
</dbReference>
<reference evidence="3 4" key="1">
    <citation type="journal article" date="2020" name="Biotechnol. Biofuels">
        <title>New insights from the biogas microbiome by comprehensive genome-resolved metagenomics of nearly 1600 species originating from multiple anaerobic digesters.</title>
        <authorList>
            <person name="Campanaro S."/>
            <person name="Treu L."/>
            <person name="Rodriguez-R L.M."/>
            <person name="Kovalovszki A."/>
            <person name="Ziels R.M."/>
            <person name="Maus I."/>
            <person name="Zhu X."/>
            <person name="Kougias P.G."/>
            <person name="Basile A."/>
            <person name="Luo G."/>
            <person name="Schluter A."/>
            <person name="Konstantinidis K.T."/>
            <person name="Angelidaki I."/>
        </authorList>
    </citation>
    <scope>NUCLEOTIDE SEQUENCE [LARGE SCALE GENOMIC DNA]</scope>
    <source>
        <strain evidence="3">AS27yjCOA_65</strain>
    </source>
</reference>
<evidence type="ECO:0000259" key="2">
    <source>
        <dbReference type="PROSITE" id="PS50914"/>
    </source>
</evidence>
<proteinExistence type="predicted"/>
<sequence length="63" mass="6917">MKKNLSSVFALIFLFSALAFAYDRDQEISNDISAAVARADIPKPYTLNVEVEDGKVVLKGQVV</sequence>
<dbReference type="AlphaFoldDB" id="A0A7X9IKD0"/>
<feature type="signal peptide" evidence="1">
    <location>
        <begin position="1"/>
        <end position="21"/>
    </location>
</feature>
<dbReference type="InterPro" id="IPR007055">
    <property type="entry name" value="BON_dom"/>
</dbReference>
<protein>
    <submittedName>
        <fullName evidence="3">BON domain-containing protein</fullName>
    </submittedName>
</protein>
<dbReference type="Proteomes" id="UP000524246">
    <property type="component" value="Unassembled WGS sequence"/>
</dbReference>
<accession>A0A7X9IKD0</accession>
<comment type="caution">
    <text evidence="3">The sequence shown here is derived from an EMBL/GenBank/DDBJ whole genome shotgun (WGS) entry which is preliminary data.</text>
</comment>
<feature type="chain" id="PRO_5030703667" evidence="1">
    <location>
        <begin position="22"/>
        <end position="63"/>
    </location>
</feature>
<feature type="domain" description="BON" evidence="2">
    <location>
        <begin position="24"/>
        <end position="63"/>
    </location>
</feature>
<name>A0A7X9IKD0_9DELT</name>
<evidence type="ECO:0000256" key="1">
    <source>
        <dbReference type="SAM" id="SignalP"/>
    </source>
</evidence>
<organism evidence="3 4">
    <name type="scientific">SAR324 cluster bacterium</name>
    <dbReference type="NCBI Taxonomy" id="2024889"/>
    <lineage>
        <taxon>Bacteria</taxon>
        <taxon>Deltaproteobacteria</taxon>
        <taxon>SAR324 cluster</taxon>
    </lineage>
</organism>
<keyword evidence="1" id="KW-0732">Signal</keyword>
<evidence type="ECO:0000313" key="3">
    <source>
        <dbReference type="EMBL" id="NMC62999.1"/>
    </source>
</evidence>
<evidence type="ECO:0000313" key="4">
    <source>
        <dbReference type="Proteomes" id="UP000524246"/>
    </source>
</evidence>
<gene>
    <name evidence="3" type="ORF">GYA55_07500</name>
</gene>
<dbReference type="Pfam" id="PF04972">
    <property type="entry name" value="BON"/>
    <property type="match status" value="1"/>
</dbReference>